<name>A0A6C0KAG6_9ZZZZ</name>
<feature type="compositionally biased region" description="Basic residues" evidence="1">
    <location>
        <begin position="1"/>
        <end position="18"/>
    </location>
</feature>
<evidence type="ECO:0000256" key="1">
    <source>
        <dbReference type="SAM" id="MobiDB-lite"/>
    </source>
</evidence>
<feature type="region of interest" description="Disordered" evidence="1">
    <location>
        <begin position="1"/>
        <end position="22"/>
    </location>
</feature>
<sequence>MNMLTPHRRNPSRRRQAPKRFEDEKFVSGQVDQYTRGYEGRDSNWRAAEEDAENYYNTKNGRKFCYAVWNSRGKYRIQLRDFPESLLELTSIWRDFGLVLPSALLQEIGSYLRISNVDRALLEDDDTFVVGDNDSESEYESEKDTKKWSCSGLPMDDEEWSSCEDTDESDYDSDDLYEDD</sequence>
<feature type="compositionally biased region" description="Acidic residues" evidence="1">
    <location>
        <begin position="155"/>
        <end position="180"/>
    </location>
</feature>
<accession>A0A6C0KAG6</accession>
<feature type="region of interest" description="Disordered" evidence="1">
    <location>
        <begin position="131"/>
        <end position="180"/>
    </location>
</feature>
<protein>
    <submittedName>
        <fullName evidence="2">Uncharacterized protein</fullName>
    </submittedName>
</protein>
<evidence type="ECO:0000313" key="2">
    <source>
        <dbReference type="EMBL" id="QHU15035.1"/>
    </source>
</evidence>
<reference evidence="2" key="1">
    <citation type="journal article" date="2020" name="Nature">
        <title>Giant virus diversity and host interactions through global metagenomics.</title>
        <authorList>
            <person name="Schulz F."/>
            <person name="Roux S."/>
            <person name="Paez-Espino D."/>
            <person name="Jungbluth S."/>
            <person name="Walsh D.A."/>
            <person name="Denef V.J."/>
            <person name="McMahon K.D."/>
            <person name="Konstantinidis K.T."/>
            <person name="Eloe-Fadrosh E.A."/>
            <person name="Kyrpides N.C."/>
            <person name="Woyke T."/>
        </authorList>
    </citation>
    <scope>NUCLEOTIDE SEQUENCE</scope>
    <source>
        <strain evidence="2">GVMAG-S-1102244-55</strain>
    </source>
</reference>
<dbReference type="EMBL" id="MN740848">
    <property type="protein sequence ID" value="QHU15035.1"/>
    <property type="molecule type" value="Genomic_DNA"/>
</dbReference>
<organism evidence="2">
    <name type="scientific">viral metagenome</name>
    <dbReference type="NCBI Taxonomy" id="1070528"/>
    <lineage>
        <taxon>unclassified sequences</taxon>
        <taxon>metagenomes</taxon>
        <taxon>organismal metagenomes</taxon>
    </lineage>
</organism>
<proteinExistence type="predicted"/>
<dbReference type="AlphaFoldDB" id="A0A6C0KAG6"/>